<dbReference type="InterPro" id="IPR004403">
    <property type="entry name" value="Peptide_chain-rel_eRF1/aRF1"/>
</dbReference>
<dbReference type="InterPro" id="IPR005141">
    <property type="entry name" value="eRF1_2"/>
</dbReference>
<sequence length="294" mass="33782">MDMCYAPETKCIVPSIETKNTAVIIRPPKKITRKIYRCDNKFLLDDILEMYKSEINYGVVLVSGDEYRCYVVEITGTHSEFKLLSSNTVALQNHTRRGGMSQNRICRIKTSKDLKYIQEVVNEIIGSYMRKNNTQCIIEKIIIAGPGDRKHEVIEQTMFQQYFASKLARTITTPEIKDDTIRNVFSSCGDIFKTNEEIDSTMVMEKIAELIKTSCDKLVFGEVDIYRELKSNMLSTLVISDDLKEDKKAIITELLYDKCKLIVVPLSDLKGFGQLVGIKWFDTENYEEESEIVE</sequence>
<dbReference type="InterPro" id="IPR042226">
    <property type="entry name" value="eFR1_2_sf"/>
</dbReference>
<proteinExistence type="predicted"/>
<dbReference type="SUPFAM" id="SSF53137">
    <property type="entry name" value="Translational machinery components"/>
    <property type="match status" value="1"/>
</dbReference>
<feature type="domain" description="eRF1" evidence="1">
    <location>
        <begin position="57"/>
        <end position="184"/>
    </location>
</feature>
<accession>A0A3G4ZWC9</accession>
<evidence type="ECO:0000259" key="1">
    <source>
        <dbReference type="Pfam" id="PF03464"/>
    </source>
</evidence>
<dbReference type="EMBL" id="MK072066">
    <property type="protein sequence ID" value="AYV77739.1"/>
    <property type="molecule type" value="Genomic_DNA"/>
</dbReference>
<gene>
    <name evidence="2" type="ORF">Edafosvirus1_70</name>
</gene>
<protein>
    <submittedName>
        <fullName evidence="2">Peptide chain release factor 1 eRF1</fullName>
    </submittedName>
</protein>
<dbReference type="Pfam" id="PF03464">
    <property type="entry name" value="eRF1_2"/>
    <property type="match status" value="1"/>
</dbReference>
<dbReference type="Gene3D" id="3.30.420.60">
    <property type="entry name" value="eRF1 domain 2"/>
    <property type="match status" value="1"/>
</dbReference>
<reference evidence="2" key="1">
    <citation type="submission" date="2018-10" db="EMBL/GenBank/DDBJ databases">
        <title>Hidden diversity of soil giant viruses.</title>
        <authorList>
            <person name="Schulz F."/>
            <person name="Alteio L."/>
            <person name="Goudeau D."/>
            <person name="Ryan E.M."/>
            <person name="Malmstrom R.R."/>
            <person name="Blanchard J."/>
            <person name="Woyke T."/>
        </authorList>
    </citation>
    <scope>NUCLEOTIDE SEQUENCE</scope>
    <source>
        <strain evidence="2">EDV1</strain>
    </source>
</reference>
<dbReference type="InterPro" id="IPR024049">
    <property type="entry name" value="eRF1_1_sf"/>
</dbReference>
<organism evidence="2">
    <name type="scientific">Edafosvirus sp</name>
    <dbReference type="NCBI Taxonomy" id="2487765"/>
    <lineage>
        <taxon>Viruses</taxon>
        <taxon>Varidnaviria</taxon>
        <taxon>Bamfordvirae</taxon>
        <taxon>Nucleocytoviricota</taxon>
        <taxon>Megaviricetes</taxon>
        <taxon>Imitervirales</taxon>
        <taxon>Mimiviridae</taxon>
        <taxon>Klosneuvirinae</taxon>
    </lineage>
</organism>
<name>A0A3G4ZWC9_9VIRU</name>
<evidence type="ECO:0000313" key="2">
    <source>
        <dbReference type="EMBL" id="AYV77739.1"/>
    </source>
</evidence>
<dbReference type="SUPFAM" id="SSF55481">
    <property type="entry name" value="N-terminal domain of eukaryotic peptide chain release factor subunit 1, ERF1"/>
    <property type="match status" value="1"/>
</dbReference>
<dbReference type="Gene3D" id="3.30.960.10">
    <property type="entry name" value="eRF1 domain 1"/>
    <property type="match status" value="1"/>
</dbReference>
<dbReference type="PANTHER" id="PTHR10113">
    <property type="entry name" value="PEPTIDE CHAIN RELEASE FACTOR SUBUNIT 1"/>
    <property type="match status" value="1"/>
</dbReference>